<name>A0ABX2D0S0_9CYAN</name>
<proteinExistence type="predicted"/>
<gene>
    <name evidence="1" type="ORF">E5S67_03175</name>
</gene>
<organism evidence="1 2">
    <name type="scientific">Microcoleus asticus IPMA8</name>
    <dbReference type="NCBI Taxonomy" id="2563858"/>
    <lineage>
        <taxon>Bacteria</taxon>
        <taxon>Bacillati</taxon>
        <taxon>Cyanobacteriota</taxon>
        <taxon>Cyanophyceae</taxon>
        <taxon>Oscillatoriophycideae</taxon>
        <taxon>Oscillatoriales</taxon>
        <taxon>Microcoleaceae</taxon>
        <taxon>Microcoleus</taxon>
        <taxon>Microcoleus asticus</taxon>
    </lineage>
</organism>
<comment type="caution">
    <text evidence="1">The sequence shown here is derived from an EMBL/GenBank/DDBJ whole genome shotgun (WGS) entry which is preliminary data.</text>
</comment>
<accession>A0ABX2D0S0</accession>
<dbReference type="EMBL" id="SRRZ01000055">
    <property type="protein sequence ID" value="NQE35443.1"/>
    <property type="molecule type" value="Genomic_DNA"/>
</dbReference>
<protein>
    <submittedName>
        <fullName evidence="1">Uncharacterized protein</fullName>
    </submittedName>
</protein>
<dbReference type="Proteomes" id="UP000702425">
    <property type="component" value="Unassembled WGS sequence"/>
</dbReference>
<evidence type="ECO:0000313" key="2">
    <source>
        <dbReference type="Proteomes" id="UP000702425"/>
    </source>
</evidence>
<evidence type="ECO:0000313" key="1">
    <source>
        <dbReference type="EMBL" id="NQE35443.1"/>
    </source>
</evidence>
<keyword evidence="2" id="KW-1185">Reference proteome</keyword>
<reference evidence="1 2" key="1">
    <citation type="journal article" date="2020" name="Sci. Rep.">
        <title>A novel cyanobacterial geosmin producer, revising GeoA distribution and dispersion patterns in Bacteria.</title>
        <authorList>
            <person name="Churro C."/>
            <person name="Semedo-Aguiar A.P."/>
            <person name="Silva A.D."/>
            <person name="Pereira-Leal J.B."/>
            <person name="Leite R.B."/>
        </authorList>
    </citation>
    <scope>NUCLEOTIDE SEQUENCE [LARGE SCALE GENOMIC DNA]</scope>
    <source>
        <strain evidence="1 2">IPMA8</strain>
    </source>
</reference>
<sequence length="65" mass="7569">MTLLPPYEPPPELFGGYERNSQSDRSVQYFSTAANDVKSSIICYQRIVINYRLYHIIIDLKTVDK</sequence>